<dbReference type="InterPro" id="IPR001138">
    <property type="entry name" value="Zn2Cys6_DnaBD"/>
</dbReference>
<evidence type="ECO:0000256" key="2">
    <source>
        <dbReference type="SAM" id="MobiDB-lite"/>
    </source>
</evidence>
<sequence>MAVDAHFECVDSAVHCLTSQAMTGDLHAGMAALGQLANEAPGFINQVGRRHTPRQVPLNSGNWHQDPLLQHPQLEDFPFDFRDWPSPFEEVQDDPYSGRASVPRQTSATPANWHDNDQSRVFSFDISEWIVPSMLDEAQEEEHMEGRSNPDAASVPGLTSGSSDEGGASPSSPVEDGAPDKARLKILKQHDDDYTIPQREIRPKNPHYPSRILLNHNLEYTSSPSLVDNYRESSTSGYTLSSTAHQVPPSVRSPTILTQKPGRGKRAGPLQDRENVAEVRERGACLRCRIKKTKCSTQYPCDHCSSHARKQWRDSMLNEYDLCVRLEKGMTLAFPPDFSPAASKFGGKSNPLRWFIYFDTHATLPEALDVCVQEVELGLPAMSHQANSGRSQRCYVFLRDSVPSSQLIEEWAEKQMLKESDSGFLSALDLFTYSCVRGGFLNVPQFNLLHNVLRFRCMYQIWRPRRLYYRDANTSQAYVLPASIVCELRGMARAELHRLERDIWTIFDKLSSPGVMQAADQLPTWVSMMLLMLTYKDMHTMEKRSGSSHRGASNPGVYQSFGRPVRELFMAIVVMCEAHFKRGVPDDIAVADPANQGSQRVGSYWQQLPHESKMIANSLEQFLPSLNRESSSLDPFVKTLFAKMVKGHSRGRPTPLLGTEIGFQWHHPRMLCGQARFPLFWVPWAATSMRILVGIQFADALGPRSLSEASYSSASN</sequence>
<dbReference type="InterPro" id="IPR052973">
    <property type="entry name" value="Fungal_sec-metab_reg_TF"/>
</dbReference>
<gene>
    <name evidence="3" type="ORF">PG993_001525</name>
</gene>
<dbReference type="SUPFAM" id="SSF57701">
    <property type="entry name" value="Zn2/Cys6 DNA-binding domain"/>
    <property type="match status" value="1"/>
</dbReference>
<comment type="caution">
    <text evidence="3">The sequence shown here is derived from an EMBL/GenBank/DDBJ whole genome shotgun (WGS) entry which is preliminary data.</text>
</comment>
<dbReference type="InterPro" id="IPR036864">
    <property type="entry name" value="Zn2-C6_fun-type_DNA-bd_sf"/>
</dbReference>
<keyword evidence="4" id="KW-1185">Reference proteome</keyword>
<accession>A0ABR1UEC8</accession>
<evidence type="ECO:0000313" key="3">
    <source>
        <dbReference type="EMBL" id="KAK8056298.1"/>
    </source>
</evidence>
<feature type="compositionally biased region" description="Basic and acidic residues" evidence="2">
    <location>
        <begin position="178"/>
        <end position="203"/>
    </location>
</feature>
<dbReference type="Proteomes" id="UP001444661">
    <property type="component" value="Unassembled WGS sequence"/>
</dbReference>
<protein>
    <recommendedName>
        <fullName evidence="5">Zn(2)-C6 fungal-type domain-containing protein</fullName>
    </recommendedName>
</protein>
<evidence type="ECO:0000313" key="4">
    <source>
        <dbReference type="Proteomes" id="UP001444661"/>
    </source>
</evidence>
<feature type="region of interest" description="Disordered" evidence="2">
    <location>
        <begin position="80"/>
        <end position="116"/>
    </location>
</feature>
<proteinExistence type="predicted"/>
<dbReference type="PANTHER" id="PTHR35392">
    <property type="entry name" value="ZN(II)2CYS6 TRANSCRIPTION FACTOR (EUROFUNG)-RELATED-RELATED"/>
    <property type="match status" value="1"/>
</dbReference>
<organism evidence="3 4">
    <name type="scientific">Apiospora rasikravindrae</name>
    <dbReference type="NCBI Taxonomy" id="990691"/>
    <lineage>
        <taxon>Eukaryota</taxon>
        <taxon>Fungi</taxon>
        <taxon>Dikarya</taxon>
        <taxon>Ascomycota</taxon>
        <taxon>Pezizomycotina</taxon>
        <taxon>Sordariomycetes</taxon>
        <taxon>Xylariomycetidae</taxon>
        <taxon>Amphisphaeriales</taxon>
        <taxon>Apiosporaceae</taxon>
        <taxon>Apiospora</taxon>
    </lineage>
</organism>
<evidence type="ECO:0000256" key="1">
    <source>
        <dbReference type="ARBA" id="ARBA00023242"/>
    </source>
</evidence>
<reference evidence="3 4" key="1">
    <citation type="submission" date="2023-01" db="EMBL/GenBank/DDBJ databases">
        <title>Analysis of 21 Apiospora genomes using comparative genomics revels a genus with tremendous synthesis potential of carbohydrate active enzymes and secondary metabolites.</title>
        <authorList>
            <person name="Sorensen T."/>
        </authorList>
    </citation>
    <scope>NUCLEOTIDE SEQUENCE [LARGE SCALE GENOMIC DNA]</scope>
    <source>
        <strain evidence="3 4">CBS 33761</strain>
    </source>
</reference>
<keyword evidence="1" id="KW-0539">Nucleus</keyword>
<feature type="region of interest" description="Disordered" evidence="2">
    <location>
        <begin position="138"/>
        <end position="210"/>
    </location>
</feature>
<name>A0ABR1UEC8_9PEZI</name>
<dbReference type="CDD" id="cd00067">
    <property type="entry name" value="GAL4"/>
    <property type="match status" value="1"/>
</dbReference>
<dbReference type="EMBL" id="JAQQWK010000001">
    <property type="protein sequence ID" value="KAK8056298.1"/>
    <property type="molecule type" value="Genomic_DNA"/>
</dbReference>
<feature type="region of interest" description="Disordered" evidence="2">
    <location>
        <begin position="229"/>
        <end position="273"/>
    </location>
</feature>
<feature type="compositionally biased region" description="Polar residues" evidence="2">
    <location>
        <begin position="229"/>
        <end position="245"/>
    </location>
</feature>
<evidence type="ECO:0008006" key="5">
    <source>
        <dbReference type="Google" id="ProtNLM"/>
    </source>
</evidence>